<keyword evidence="2" id="KW-1185">Reference proteome</keyword>
<organism evidence="1 2">
    <name type="scientific">Knipowitschia caucasica</name>
    <name type="common">Caucasian dwarf goby</name>
    <name type="synonym">Pomatoschistus caucasicus</name>
    <dbReference type="NCBI Taxonomy" id="637954"/>
    <lineage>
        <taxon>Eukaryota</taxon>
        <taxon>Metazoa</taxon>
        <taxon>Chordata</taxon>
        <taxon>Craniata</taxon>
        <taxon>Vertebrata</taxon>
        <taxon>Euteleostomi</taxon>
        <taxon>Actinopterygii</taxon>
        <taxon>Neopterygii</taxon>
        <taxon>Teleostei</taxon>
        <taxon>Neoteleostei</taxon>
        <taxon>Acanthomorphata</taxon>
        <taxon>Gobiaria</taxon>
        <taxon>Gobiiformes</taxon>
        <taxon>Gobioidei</taxon>
        <taxon>Gobiidae</taxon>
        <taxon>Gobiinae</taxon>
        <taxon>Knipowitschia</taxon>
    </lineage>
</organism>
<sequence>MGPDVFPSPPELERAHCTGLATGKFPRPFITSFHRYRDKEAVLRWSRHNQMKFEGNVLRVHPDLSAALGKEFKPIKALLYTKGVQFHLLNPAQLKIVPNGESRMFSSSEDATVYYKQYIASG</sequence>
<dbReference type="Gene3D" id="3.30.250.20">
    <property type="entry name" value="L1 transposable element, C-terminal domain"/>
    <property type="match status" value="1"/>
</dbReference>
<accession>A0AAV2JWK4</accession>
<protein>
    <submittedName>
        <fullName evidence="1">Uncharacterized protein</fullName>
    </submittedName>
</protein>
<name>A0AAV2JWK4_KNICA</name>
<dbReference type="InterPro" id="IPR042566">
    <property type="entry name" value="L1_C"/>
</dbReference>
<dbReference type="Proteomes" id="UP001497482">
    <property type="component" value="Chromosome 14"/>
</dbReference>
<gene>
    <name evidence="1" type="ORF">KC01_LOCUS11407</name>
</gene>
<reference evidence="1 2" key="1">
    <citation type="submission" date="2024-04" db="EMBL/GenBank/DDBJ databases">
        <authorList>
            <person name="Waldvogel A.-M."/>
            <person name="Schoenle A."/>
        </authorList>
    </citation>
    <scope>NUCLEOTIDE SEQUENCE [LARGE SCALE GENOMIC DNA]</scope>
</reference>
<dbReference type="AlphaFoldDB" id="A0AAV2JWK4"/>
<proteinExistence type="predicted"/>
<evidence type="ECO:0000313" key="1">
    <source>
        <dbReference type="EMBL" id="CAL1580583.1"/>
    </source>
</evidence>
<dbReference type="EMBL" id="OZ035836">
    <property type="protein sequence ID" value="CAL1580583.1"/>
    <property type="molecule type" value="Genomic_DNA"/>
</dbReference>
<evidence type="ECO:0000313" key="2">
    <source>
        <dbReference type="Proteomes" id="UP001497482"/>
    </source>
</evidence>